<evidence type="ECO:0000313" key="4">
    <source>
        <dbReference type="Proteomes" id="UP000094578"/>
    </source>
</evidence>
<feature type="transmembrane region" description="Helical" evidence="1">
    <location>
        <begin position="12"/>
        <end position="30"/>
    </location>
</feature>
<dbReference type="SUPFAM" id="SSF55073">
    <property type="entry name" value="Nucleotide cyclase"/>
    <property type="match status" value="1"/>
</dbReference>
<keyword evidence="1" id="KW-0812">Transmembrane</keyword>
<evidence type="ECO:0000256" key="1">
    <source>
        <dbReference type="SAM" id="Phobius"/>
    </source>
</evidence>
<feature type="transmembrane region" description="Helical" evidence="1">
    <location>
        <begin position="117"/>
        <end position="135"/>
    </location>
</feature>
<feature type="transmembrane region" description="Helical" evidence="1">
    <location>
        <begin position="42"/>
        <end position="64"/>
    </location>
</feature>
<dbReference type="SMART" id="SM00267">
    <property type="entry name" value="GGDEF"/>
    <property type="match status" value="1"/>
</dbReference>
<dbReference type="Pfam" id="PF00990">
    <property type="entry name" value="GGDEF"/>
    <property type="match status" value="1"/>
</dbReference>
<dbReference type="InterPro" id="IPR043128">
    <property type="entry name" value="Rev_trsase/Diguanyl_cyclase"/>
</dbReference>
<feature type="transmembrane region" description="Helical" evidence="1">
    <location>
        <begin position="147"/>
        <end position="173"/>
    </location>
</feature>
<dbReference type="InterPro" id="IPR000160">
    <property type="entry name" value="GGDEF_dom"/>
</dbReference>
<dbReference type="EMBL" id="MDER01000086">
    <property type="protein sequence ID" value="ODP26519.1"/>
    <property type="molecule type" value="Genomic_DNA"/>
</dbReference>
<dbReference type="NCBIfam" id="TIGR00254">
    <property type="entry name" value="GGDEF"/>
    <property type="match status" value="1"/>
</dbReference>
<dbReference type="GO" id="GO:1902201">
    <property type="term" value="P:negative regulation of bacterial-type flagellum-dependent cell motility"/>
    <property type="evidence" value="ECO:0007669"/>
    <property type="project" value="TreeGrafter"/>
</dbReference>
<dbReference type="PATRIC" id="fig|1886670.3.peg.4390"/>
<keyword evidence="1" id="KW-0472">Membrane</keyword>
<dbReference type="Gene3D" id="3.30.70.270">
    <property type="match status" value="1"/>
</dbReference>
<proteinExistence type="predicted"/>
<dbReference type="EC" id="2.7.7.65" evidence="3"/>
<keyword evidence="3" id="KW-0548">Nucleotidyltransferase</keyword>
<reference evidence="3 4" key="1">
    <citation type="submission" date="2016-08" db="EMBL/GenBank/DDBJ databases">
        <title>Genome sequencing of Paenibacillus sp. TI45-13ar, isolated from Korean traditional nuruk.</title>
        <authorList>
            <person name="Kim S.-J."/>
        </authorList>
    </citation>
    <scope>NUCLEOTIDE SEQUENCE [LARGE SCALE GENOMIC DNA]</scope>
    <source>
        <strain evidence="3 4">TI45-13ar</strain>
    </source>
</reference>
<dbReference type="PROSITE" id="PS50887">
    <property type="entry name" value="GGDEF"/>
    <property type="match status" value="1"/>
</dbReference>
<sequence length="360" mass="41342">MNKQSKWIHQFFKVYWIVIGVHFFSQWGSFVFLDYDDDAYHFYIYILIMPTLLMSLVTLITRWIYIRWNHLSFYVLFSASTLITWTIIYLNYDIRIITALCLLPILSAVVFFRRRLLWIPSVLQLIAFTSLYLADSHFRNYLSSFDVIAVISFIIVSTFIAHIIVASGIEILADLQLTMSAKQDLIVKNAIMSKLSKTDGLTNLYNQISFRDYYNTAFDYATKGAKLHLALIDIDDFKVINDTYGHQAGDTILGKVSQVIQQHMSSSDIAARYGGEEFALLLFDQTFEEAYALVESIRSSVAELQHLEMNGKSVTVSIGLQSYGSEKTKEQLFEQVDTYLYEAKRTGKNKTVTAPHTEVS</sequence>
<organism evidence="3 4">
    <name type="scientific">Paenibacillus nuruki</name>
    <dbReference type="NCBI Taxonomy" id="1886670"/>
    <lineage>
        <taxon>Bacteria</taxon>
        <taxon>Bacillati</taxon>
        <taxon>Bacillota</taxon>
        <taxon>Bacilli</taxon>
        <taxon>Bacillales</taxon>
        <taxon>Paenibacillaceae</taxon>
        <taxon>Paenibacillus</taxon>
    </lineage>
</organism>
<dbReference type="FunFam" id="3.30.70.270:FF:000001">
    <property type="entry name" value="Diguanylate cyclase domain protein"/>
    <property type="match status" value="1"/>
</dbReference>
<dbReference type="GO" id="GO:0005886">
    <property type="term" value="C:plasma membrane"/>
    <property type="evidence" value="ECO:0007669"/>
    <property type="project" value="TreeGrafter"/>
</dbReference>
<keyword evidence="3" id="KW-0808">Transferase</keyword>
<protein>
    <submittedName>
        <fullName evidence="3">Diguanylate cyclase</fullName>
        <ecNumber evidence="3">2.7.7.65</ecNumber>
    </submittedName>
</protein>
<name>A0A1E3KYA9_9BACL</name>
<keyword evidence="1" id="KW-1133">Transmembrane helix</keyword>
<dbReference type="RefSeq" id="WP_069329659.1">
    <property type="nucleotide sequence ID" value="NZ_MDER01000086.1"/>
</dbReference>
<feature type="domain" description="GGDEF" evidence="2">
    <location>
        <begin position="225"/>
        <end position="356"/>
    </location>
</feature>
<feature type="transmembrane region" description="Helical" evidence="1">
    <location>
        <begin position="71"/>
        <end position="88"/>
    </location>
</feature>
<dbReference type="InterPro" id="IPR029787">
    <property type="entry name" value="Nucleotide_cyclase"/>
</dbReference>
<dbReference type="PANTHER" id="PTHR45138">
    <property type="entry name" value="REGULATORY COMPONENTS OF SENSORY TRANSDUCTION SYSTEM"/>
    <property type="match status" value="1"/>
</dbReference>
<comment type="caution">
    <text evidence="3">The sequence shown here is derived from an EMBL/GenBank/DDBJ whole genome shotgun (WGS) entry which is preliminary data.</text>
</comment>
<evidence type="ECO:0000313" key="3">
    <source>
        <dbReference type="EMBL" id="ODP26519.1"/>
    </source>
</evidence>
<dbReference type="GO" id="GO:0043709">
    <property type="term" value="P:cell adhesion involved in single-species biofilm formation"/>
    <property type="evidence" value="ECO:0007669"/>
    <property type="project" value="TreeGrafter"/>
</dbReference>
<dbReference type="STRING" id="1886670.PTI45_04359"/>
<accession>A0A1E3KYA9</accession>
<dbReference type="GO" id="GO:0052621">
    <property type="term" value="F:diguanylate cyclase activity"/>
    <property type="evidence" value="ECO:0007669"/>
    <property type="project" value="UniProtKB-EC"/>
</dbReference>
<dbReference type="InterPro" id="IPR050469">
    <property type="entry name" value="Diguanylate_Cyclase"/>
</dbReference>
<dbReference type="AlphaFoldDB" id="A0A1E3KYA9"/>
<evidence type="ECO:0000259" key="2">
    <source>
        <dbReference type="PROSITE" id="PS50887"/>
    </source>
</evidence>
<dbReference type="Proteomes" id="UP000094578">
    <property type="component" value="Unassembled WGS sequence"/>
</dbReference>
<dbReference type="PANTHER" id="PTHR45138:SF9">
    <property type="entry name" value="DIGUANYLATE CYCLASE DGCM-RELATED"/>
    <property type="match status" value="1"/>
</dbReference>
<keyword evidence="4" id="KW-1185">Reference proteome</keyword>
<dbReference type="CDD" id="cd01949">
    <property type="entry name" value="GGDEF"/>
    <property type="match status" value="1"/>
</dbReference>
<gene>
    <name evidence="3" type="ORF">PTI45_04359</name>
</gene>
<feature type="transmembrane region" description="Helical" evidence="1">
    <location>
        <begin position="94"/>
        <end position="112"/>
    </location>
</feature>